<comment type="pathway">
    <text evidence="1 5">Glycan biosynthesis; trehalose biosynthesis.</text>
</comment>
<accession>A0A7X3H1Z8</accession>
<reference evidence="6 7" key="1">
    <citation type="submission" date="2019-12" db="EMBL/GenBank/DDBJ databases">
        <title>Halomonas rutogse sp. nov. isolated from two lakes on Tibetan Plateau.</title>
        <authorList>
            <person name="Gao P."/>
        </authorList>
    </citation>
    <scope>NUCLEOTIDE SEQUENCE [LARGE SCALE GENOMIC DNA]</scope>
    <source>
        <strain evidence="6 7">ZH2S</strain>
    </source>
</reference>
<dbReference type="GO" id="GO:0004805">
    <property type="term" value="F:trehalose-phosphatase activity"/>
    <property type="evidence" value="ECO:0007669"/>
    <property type="project" value="UniProtKB-EC"/>
</dbReference>
<sequence length="537" mass="58536">MQKADSAKHGFNLASFSAGVFDLDGVVTDTANVHCAAWKQLFDDYLRSRAQAKGERFEPFNADVDYPRYVDGKPRYQGVESFLASRSITLAYGSPDDPPGYETVCGLGNLKDRLFGERLKKDGVDVFDSSVALIQHLRGAGLKIALVSSSKNAAAVLETAGLSQLFDARVDGNDIERRKLKGKPDPDIFLLAANLLEVSPSGAFAVEDALSGVEAARAAGYALVVGVDRADQANALLEQGADIVVDDLGELMPDSASSESTLPNALACYEEIAHYLADKRLVIFLDYDGTLTPIVDRPELAVLSDDMRETLRKVAERFTVAIVSGRDRADVEQLVALDNLVYAGSHGFDIAGPGGLHMQQERAEEFLPALDRAEAELKQELNDIEGVIVERKRYAIAVHYRLVAEEHIEAIEEAVEHAVEVSASMLRRTGGKKIFELRPALSWDKGKALSWLLDALVHSGEVEPGDKDILPLYFGDDETDEDAFKVLREGQGQGHEQGLGLLVAEAPQSTEAHYWLEDPQAVGRFLQRLCNADGELP</sequence>
<comment type="cofactor">
    <cofactor evidence="5">
        <name>Mg(2+)</name>
        <dbReference type="ChEBI" id="CHEBI:18420"/>
    </cofactor>
</comment>
<comment type="similarity">
    <text evidence="2">Belongs to the HAD-like hydrolase superfamily. CbbY/CbbZ/Gph/YieH family.</text>
</comment>
<keyword evidence="7" id="KW-1185">Reference proteome</keyword>
<keyword evidence="5" id="KW-0460">Magnesium</keyword>
<dbReference type="NCBIfam" id="TIGR00685">
    <property type="entry name" value="T6PP"/>
    <property type="match status" value="1"/>
</dbReference>
<dbReference type="InterPro" id="IPR036412">
    <property type="entry name" value="HAD-like_sf"/>
</dbReference>
<comment type="similarity">
    <text evidence="3 5">Belongs to the trehalose phosphatase family.</text>
</comment>
<dbReference type="Gene3D" id="3.40.50.1000">
    <property type="entry name" value="HAD superfamily/HAD-like"/>
    <property type="match status" value="2"/>
</dbReference>
<dbReference type="SFLD" id="SFLDG01129">
    <property type="entry name" value="C1.5:_HAD__Beta-PGM__Phosphata"/>
    <property type="match status" value="1"/>
</dbReference>
<dbReference type="InterPro" id="IPR044651">
    <property type="entry name" value="OTSB-like"/>
</dbReference>
<protein>
    <recommendedName>
        <fullName evidence="5">Trehalose 6-phosphate phosphatase</fullName>
        <ecNumber evidence="5">3.1.3.12</ecNumber>
    </recommendedName>
</protein>
<gene>
    <name evidence="6" type="primary">otsB</name>
    <name evidence="6" type="ORF">GPM19_12750</name>
</gene>
<evidence type="ECO:0000313" key="7">
    <source>
        <dbReference type="Proteomes" id="UP000437638"/>
    </source>
</evidence>
<dbReference type="SUPFAM" id="SSF56784">
    <property type="entry name" value="HAD-like"/>
    <property type="match status" value="2"/>
</dbReference>
<dbReference type="NCBIfam" id="TIGR01509">
    <property type="entry name" value="HAD-SF-IA-v3"/>
    <property type="match status" value="1"/>
</dbReference>
<dbReference type="UniPathway" id="UPA00299"/>
<organism evidence="6 7">
    <name type="scientific">Vreelandella zhuhanensis</name>
    <dbReference type="NCBI Taxonomy" id="2684210"/>
    <lineage>
        <taxon>Bacteria</taxon>
        <taxon>Pseudomonadati</taxon>
        <taxon>Pseudomonadota</taxon>
        <taxon>Gammaproteobacteria</taxon>
        <taxon>Oceanospirillales</taxon>
        <taxon>Halomonadaceae</taxon>
        <taxon>Vreelandella</taxon>
    </lineage>
</organism>
<evidence type="ECO:0000256" key="5">
    <source>
        <dbReference type="RuleBase" id="RU361117"/>
    </source>
</evidence>
<dbReference type="AlphaFoldDB" id="A0A7X3H1Z8"/>
<evidence type="ECO:0000256" key="2">
    <source>
        <dbReference type="ARBA" id="ARBA00006171"/>
    </source>
</evidence>
<dbReference type="CDD" id="cd01627">
    <property type="entry name" value="HAD_TPP"/>
    <property type="match status" value="1"/>
</dbReference>
<comment type="function">
    <text evidence="5">Removes the phosphate from trehalose 6-phosphate to produce free trehalose.</text>
</comment>
<dbReference type="InterPro" id="IPR010976">
    <property type="entry name" value="B-phosphoglucomutase_hydrolase"/>
</dbReference>
<comment type="caution">
    <text evidence="6">The sequence shown here is derived from an EMBL/GenBank/DDBJ whole genome shotgun (WGS) entry which is preliminary data.</text>
</comment>
<dbReference type="PANTHER" id="PTHR43768:SF3">
    <property type="entry name" value="TREHALOSE 6-PHOSPHATE PHOSPHATASE"/>
    <property type="match status" value="1"/>
</dbReference>
<dbReference type="SFLD" id="SFLDS00003">
    <property type="entry name" value="Haloacid_Dehalogenase"/>
    <property type="match status" value="1"/>
</dbReference>
<dbReference type="InterPro" id="IPR006439">
    <property type="entry name" value="HAD-SF_hydro_IA"/>
</dbReference>
<dbReference type="InterPro" id="IPR003337">
    <property type="entry name" value="Trehalose_PPase"/>
</dbReference>
<dbReference type="NCBIfam" id="TIGR02009">
    <property type="entry name" value="PGMB-YQAB-SF"/>
    <property type="match status" value="1"/>
</dbReference>
<evidence type="ECO:0000313" key="6">
    <source>
        <dbReference type="EMBL" id="MWJ29057.1"/>
    </source>
</evidence>
<dbReference type="Proteomes" id="UP000437638">
    <property type="component" value="Unassembled WGS sequence"/>
</dbReference>
<dbReference type="EC" id="3.1.3.12" evidence="5"/>
<keyword evidence="4 5" id="KW-0378">Hydrolase</keyword>
<dbReference type="InterPro" id="IPR023214">
    <property type="entry name" value="HAD_sf"/>
</dbReference>
<proteinExistence type="inferred from homology"/>
<dbReference type="Pfam" id="PF00702">
    <property type="entry name" value="Hydrolase"/>
    <property type="match status" value="1"/>
</dbReference>
<evidence type="ECO:0000256" key="4">
    <source>
        <dbReference type="ARBA" id="ARBA00022801"/>
    </source>
</evidence>
<dbReference type="PANTHER" id="PTHR43768">
    <property type="entry name" value="TREHALOSE 6-PHOSPHATE PHOSPHATASE"/>
    <property type="match status" value="1"/>
</dbReference>
<dbReference type="GO" id="GO:0005992">
    <property type="term" value="P:trehalose biosynthetic process"/>
    <property type="evidence" value="ECO:0007669"/>
    <property type="project" value="UniProtKB-UniPathway"/>
</dbReference>
<dbReference type="GO" id="GO:0000287">
    <property type="term" value="F:magnesium ion binding"/>
    <property type="evidence" value="ECO:0007669"/>
    <property type="project" value="UniProtKB-ARBA"/>
</dbReference>
<dbReference type="NCBIfam" id="TIGR01484">
    <property type="entry name" value="HAD-SF-IIB"/>
    <property type="match status" value="1"/>
</dbReference>
<dbReference type="Gene3D" id="1.10.150.240">
    <property type="entry name" value="Putative phosphatase, domain 2"/>
    <property type="match status" value="1"/>
</dbReference>
<comment type="catalytic activity">
    <reaction evidence="5">
        <text>alpha,alpha-trehalose 6-phosphate + H2O = alpha,alpha-trehalose + phosphate</text>
        <dbReference type="Rhea" id="RHEA:23420"/>
        <dbReference type="ChEBI" id="CHEBI:15377"/>
        <dbReference type="ChEBI" id="CHEBI:16551"/>
        <dbReference type="ChEBI" id="CHEBI:43474"/>
        <dbReference type="ChEBI" id="CHEBI:58429"/>
        <dbReference type="EC" id="3.1.3.12"/>
    </reaction>
</comment>
<evidence type="ECO:0000256" key="3">
    <source>
        <dbReference type="ARBA" id="ARBA00008770"/>
    </source>
</evidence>
<dbReference type="InterPro" id="IPR023198">
    <property type="entry name" value="PGP-like_dom2"/>
</dbReference>
<keyword evidence="5" id="KW-0479">Metal-binding</keyword>
<dbReference type="Gene3D" id="3.30.70.1020">
    <property type="entry name" value="Trehalose-6-phosphate phosphatase related protein, domain 2"/>
    <property type="match status" value="1"/>
</dbReference>
<dbReference type="Pfam" id="PF02358">
    <property type="entry name" value="Trehalose_PPase"/>
    <property type="match status" value="1"/>
</dbReference>
<evidence type="ECO:0000256" key="1">
    <source>
        <dbReference type="ARBA" id="ARBA00005199"/>
    </source>
</evidence>
<dbReference type="InterPro" id="IPR006379">
    <property type="entry name" value="HAD-SF_hydro_IIB"/>
</dbReference>
<name>A0A7X3H1Z8_9GAMM</name>
<dbReference type="EMBL" id="WTKP01000009">
    <property type="protein sequence ID" value="MWJ29057.1"/>
    <property type="molecule type" value="Genomic_DNA"/>
</dbReference>